<evidence type="ECO:0000313" key="7">
    <source>
        <dbReference type="Proteomes" id="UP001634394"/>
    </source>
</evidence>
<evidence type="ECO:0000313" key="6">
    <source>
        <dbReference type="EMBL" id="KAL3860219.1"/>
    </source>
</evidence>
<evidence type="ECO:0000256" key="1">
    <source>
        <dbReference type="ARBA" id="ARBA00007791"/>
    </source>
</evidence>
<evidence type="ECO:0000256" key="5">
    <source>
        <dbReference type="SAM" id="MobiDB-lite"/>
    </source>
</evidence>
<gene>
    <name evidence="6" type="ORF">ACJMK2_010374</name>
</gene>
<name>A0ABD3VF42_SINWO</name>
<dbReference type="PANTHER" id="PTHR31259">
    <property type="entry name" value="ENDOSOME-ASSOCIATED TRAFFICKING REGULATOR 1"/>
    <property type="match status" value="1"/>
</dbReference>
<comment type="similarity">
    <text evidence="1">Belongs to the ENTR1 family.</text>
</comment>
<keyword evidence="3 4" id="KW-0175">Coiled coil</keyword>
<protein>
    <recommendedName>
        <fullName evidence="2">Endosome-associated-trafficking regulator 1</fullName>
    </recommendedName>
</protein>
<accession>A0ABD3VF42</accession>
<dbReference type="Proteomes" id="UP001634394">
    <property type="component" value="Unassembled WGS sequence"/>
</dbReference>
<dbReference type="PANTHER" id="PTHR31259:SF3">
    <property type="entry name" value="ENDOSOME-ASSOCIATED-TRAFFICKING REGULATOR 1"/>
    <property type="match status" value="1"/>
</dbReference>
<feature type="compositionally biased region" description="Basic and acidic residues" evidence="5">
    <location>
        <begin position="437"/>
        <end position="447"/>
    </location>
</feature>
<dbReference type="AlphaFoldDB" id="A0ABD3VF42"/>
<feature type="region of interest" description="Disordered" evidence="5">
    <location>
        <begin position="1"/>
        <end position="130"/>
    </location>
</feature>
<feature type="compositionally biased region" description="Basic and acidic residues" evidence="5">
    <location>
        <begin position="21"/>
        <end position="39"/>
    </location>
</feature>
<organism evidence="6 7">
    <name type="scientific">Sinanodonta woodiana</name>
    <name type="common">Chinese pond mussel</name>
    <name type="synonym">Anodonta woodiana</name>
    <dbReference type="NCBI Taxonomy" id="1069815"/>
    <lineage>
        <taxon>Eukaryota</taxon>
        <taxon>Metazoa</taxon>
        <taxon>Spiralia</taxon>
        <taxon>Lophotrochozoa</taxon>
        <taxon>Mollusca</taxon>
        <taxon>Bivalvia</taxon>
        <taxon>Autobranchia</taxon>
        <taxon>Heteroconchia</taxon>
        <taxon>Palaeoheterodonta</taxon>
        <taxon>Unionida</taxon>
        <taxon>Unionoidea</taxon>
        <taxon>Unionidae</taxon>
        <taxon>Unioninae</taxon>
        <taxon>Sinanodonta</taxon>
    </lineage>
</organism>
<proteinExistence type="inferred from homology"/>
<dbReference type="InterPro" id="IPR026757">
    <property type="entry name" value="ENTR1"/>
</dbReference>
<comment type="caution">
    <text evidence="6">The sequence shown here is derived from an EMBL/GenBank/DDBJ whole genome shotgun (WGS) entry which is preliminary data.</text>
</comment>
<sequence length="447" mass="49417">MAEGGNENEKDNPFSFKHFVQKKDKKNERKQESNYKNSEEFDIFNLPESPSQQKKEKTRPVLIVEDDTSSKPKVKKKNQNPFSFRKFLSGDKGSSAQGSESGISSKSSSSNISKGAPDLASDLPDFVQDHLNDPTQEIRHSRDFDLPDFTLPGSNNIPDVSAVIENSVVNDTGALSPFKNRTVNNLRDISNRHVREAGSDGDLFESDPEEERTSRSQFGVLPDFLSDGAIGTGVDNNPDPQQQIDESAIIIKSKQIDISGQVKENISTVELAELKRLREENSNLRQLLQESQQKLTAESARVAELVCEVETLKRKEVEETAAMEKVIQQVEENLTTTTKRAVSAESNVAKLKQEVKTLQAQVSSLQENTVLQSGDKGLTDIKERTKYVSEHLSSVAATAETSLRQLLSGVENLKLLSQVLTSVDRFTEVSGNGPKPNTEESAKPNVV</sequence>
<keyword evidence="7" id="KW-1185">Reference proteome</keyword>
<evidence type="ECO:0000256" key="4">
    <source>
        <dbReference type="SAM" id="Coils"/>
    </source>
</evidence>
<feature type="compositionally biased region" description="Low complexity" evidence="5">
    <location>
        <begin position="93"/>
        <end position="116"/>
    </location>
</feature>
<evidence type="ECO:0000256" key="3">
    <source>
        <dbReference type="ARBA" id="ARBA00023054"/>
    </source>
</evidence>
<reference evidence="6 7" key="1">
    <citation type="submission" date="2024-11" db="EMBL/GenBank/DDBJ databases">
        <title>Chromosome-level genome assembly of the freshwater bivalve Anodonta woodiana.</title>
        <authorList>
            <person name="Chen X."/>
        </authorList>
    </citation>
    <scope>NUCLEOTIDE SEQUENCE [LARGE SCALE GENOMIC DNA]</scope>
    <source>
        <strain evidence="6">MN2024</strain>
        <tissue evidence="6">Gills</tissue>
    </source>
</reference>
<evidence type="ECO:0000256" key="2">
    <source>
        <dbReference type="ARBA" id="ARBA00016007"/>
    </source>
</evidence>
<feature type="coiled-coil region" evidence="4">
    <location>
        <begin position="274"/>
        <end position="368"/>
    </location>
</feature>
<feature type="region of interest" description="Disordered" evidence="5">
    <location>
        <begin position="427"/>
        <end position="447"/>
    </location>
</feature>
<dbReference type="EMBL" id="JBJQND010000012">
    <property type="protein sequence ID" value="KAL3860219.1"/>
    <property type="molecule type" value="Genomic_DNA"/>
</dbReference>